<dbReference type="GO" id="GO:0008168">
    <property type="term" value="F:methyltransferase activity"/>
    <property type="evidence" value="ECO:0007669"/>
    <property type="project" value="UniProtKB-KW"/>
</dbReference>
<reference evidence="3" key="1">
    <citation type="journal article" date="2015" name="Proc. Natl. Acad. Sci. U.S.A.">
        <title>Networks of energetic and metabolic interactions define dynamics in microbial communities.</title>
        <authorList>
            <person name="Embree M."/>
            <person name="Liu J.K."/>
            <person name="Al-Bassam M.M."/>
            <person name="Zengler K."/>
        </authorList>
    </citation>
    <scope>NUCLEOTIDE SEQUENCE</scope>
</reference>
<evidence type="ECO:0000313" key="3">
    <source>
        <dbReference type="EMBL" id="KUG19361.1"/>
    </source>
</evidence>
<comment type="caution">
    <text evidence="3">The sequence shown here is derived from an EMBL/GenBank/DDBJ whole genome shotgun (WGS) entry which is preliminary data.</text>
</comment>
<protein>
    <submittedName>
        <fullName evidence="3">Tetracenomycin polyketide synthesis o-methyltransferase tcmp</fullName>
    </submittedName>
</protein>
<sequence>MLTGIGDIAGTSFITLYCHALETLSDNPILVDPKSVEITTELNKTLSLSDDPLDRILASGTLDKRLVVHIALRAKKYDDYARDFLHRFPDGVVVNIGCGLDSRFLRIDNGHVVFYDLDLPEVIAIKKTFFNETERYHLIASSVLDFNWMATVLQHKGPFLFMAEGVFMYLDGKDVRSLVLKIQEKFRGSELVCEVVNSIWLKFPLKKILEFKLQREVHMGKDATFRSGIRDSREMEQWHSGIQFLDEWSYFDSEEEKLGLLKVLKHIKFIRKTQWTVHYLLN</sequence>
<organism evidence="3">
    <name type="scientific">hydrocarbon metagenome</name>
    <dbReference type="NCBI Taxonomy" id="938273"/>
    <lineage>
        <taxon>unclassified sequences</taxon>
        <taxon>metagenomes</taxon>
        <taxon>ecological metagenomes</taxon>
    </lineage>
</organism>
<evidence type="ECO:0000256" key="2">
    <source>
        <dbReference type="ARBA" id="ARBA00022679"/>
    </source>
</evidence>
<dbReference type="AlphaFoldDB" id="A0A0W8FEZ8"/>
<dbReference type="InterPro" id="IPR016874">
    <property type="entry name" value="TcmP-like"/>
</dbReference>
<gene>
    <name evidence="3" type="ORF">ASZ90_010932</name>
</gene>
<name>A0A0W8FEZ8_9ZZZZ</name>
<dbReference type="InterPro" id="IPR029063">
    <property type="entry name" value="SAM-dependent_MTases_sf"/>
</dbReference>
<dbReference type="Pfam" id="PF04072">
    <property type="entry name" value="LCM"/>
    <property type="match status" value="1"/>
</dbReference>
<evidence type="ECO:0000256" key="1">
    <source>
        <dbReference type="ARBA" id="ARBA00022603"/>
    </source>
</evidence>
<keyword evidence="1 3" id="KW-0489">Methyltransferase</keyword>
<dbReference type="SUPFAM" id="SSF53335">
    <property type="entry name" value="S-adenosyl-L-methionine-dependent methyltransferases"/>
    <property type="match status" value="1"/>
</dbReference>
<dbReference type="Gene3D" id="3.40.50.150">
    <property type="entry name" value="Vaccinia Virus protein VP39"/>
    <property type="match status" value="1"/>
</dbReference>
<dbReference type="PIRSF" id="PIRSF028177">
    <property type="entry name" value="Polyketide_synth_Omtfrase_TcmP"/>
    <property type="match status" value="1"/>
</dbReference>
<dbReference type="InterPro" id="IPR007213">
    <property type="entry name" value="Ppm1/Ppm2/Tcmp"/>
</dbReference>
<keyword evidence="2 3" id="KW-0808">Transferase</keyword>
<dbReference type="EMBL" id="LNQE01001298">
    <property type="protein sequence ID" value="KUG19361.1"/>
    <property type="molecule type" value="Genomic_DNA"/>
</dbReference>
<dbReference type="PANTHER" id="PTHR43619:SF2">
    <property type="entry name" value="S-ADENOSYL-L-METHIONINE-DEPENDENT METHYLTRANSFERASES SUPERFAMILY PROTEIN"/>
    <property type="match status" value="1"/>
</dbReference>
<accession>A0A0W8FEZ8</accession>
<dbReference type="PANTHER" id="PTHR43619">
    <property type="entry name" value="S-ADENOSYL-L-METHIONINE-DEPENDENT METHYLTRANSFERASE YKTD-RELATED"/>
    <property type="match status" value="1"/>
</dbReference>
<dbReference type="GO" id="GO:0032259">
    <property type="term" value="P:methylation"/>
    <property type="evidence" value="ECO:0007669"/>
    <property type="project" value="UniProtKB-KW"/>
</dbReference>
<proteinExistence type="predicted"/>